<dbReference type="Gene3D" id="3.40.1390.10">
    <property type="entry name" value="MurE/MurF, N-terminal domain"/>
    <property type="match status" value="1"/>
</dbReference>
<keyword evidence="10" id="KW-1185">Reference proteome</keyword>
<comment type="similarity">
    <text evidence="7">Belongs to the transferase hexapeptide repeat family. LpxD subfamily.</text>
</comment>
<dbReference type="GO" id="GO:0016410">
    <property type="term" value="F:N-acyltransferase activity"/>
    <property type="evidence" value="ECO:0007669"/>
    <property type="project" value="InterPro"/>
</dbReference>
<dbReference type="NCBIfam" id="NF002060">
    <property type="entry name" value="PRK00892.1"/>
    <property type="match status" value="1"/>
</dbReference>
<dbReference type="PANTHER" id="PTHR43378:SF2">
    <property type="entry name" value="UDP-3-O-ACYLGLUCOSAMINE N-ACYLTRANSFERASE 1, MITOCHONDRIAL-RELATED"/>
    <property type="match status" value="1"/>
</dbReference>
<keyword evidence="2 7" id="KW-0441">Lipid A biosynthesis</keyword>
<dbReference type="PATRIC" id="fig|1445510.3.peg.2597"/>
<dbReference type="STRING" id="1445510.YC6258_02645"/>
<dbReference type="GO" id="GO:0009245">
    <property type="term" value="P:lipid A biosynthetic process"/>
    <property type="evidence" value="ECO:0007669"/>
    <property type="project" value="UniProtKB-UniRule"/>
</dbReference>
<accession>A0A0C5VMX6</accession>
<dbReference type="NCBIfam" id="TIGR01853">
    <property type="entry name" value="lipid_A_lpxD"/>
    <property type="match status" value="1"/>
</dbReference>
<dbReference type="UniPathway" id="UPA00973"/>
<evidence type="ECO:0000256" key="2">
    <source>
        <dbReference type="ARBA" id="ARBA00022556"/>
    </source>
</evidence>
<dbReference type="InterPro" id="IPR001451">
    <property type="entry name" value="Hexapep"/>
</dbReference>
<comment type="catalytic activity">
    <reaction evidence="7">
        <text>a UDP-3-O-[(3R)-3-hydroxyacyl]-alpha-D-glucosamine + a (3R)-hydroxyacyl-[ACP] = a UDP-2-N,3-O-bis[(3R)-3-hydroxyacyl]-alpha-D-glucosamine + holo-[ACP] + H(+)</text>
        <dbReference type="Rhea" id="RHEA:53836"/>
        <dbReference type="Rhea" id="RHEA-COMP:9685"/>
        <dbReference type="Rhea" id="RHEA-COMP:9945"/>
        <dbReference type="ChEBI" id="CHEBI:15378"/>
        <dbReference type="ChEBI" id="CHEBI:64479"/>
        <dbReference type="ChEBI" id="CHEBI:78827"/>
        <dbReference type="ChEBI" id="CHEBI:137740"/>
        <dbReference type="ChEBI" id="CHEBI:137748"/>
        <dbReference type="EC" id="2.3.1.191"/>
    </reaction>
</comment>
<dbReference type="CDD" id="cd03352">
    <property type="entry name" value="LbH_LpxD"/>
    <property type="match status" value="1"/>
</dbReference>
<dbReference type="EC" id="2.3.1.191" evidence="7"/>
<organism evidence="9 10">
    <name type="scientific">Gynuella sunshinyii YC6258</name>
    <dbReference type="NCBI Taxonomy" id="1445510"/>
    <lineage>
        <taxon>Bacteria</taxon>
        <taxon>Pseudomonadati</taxon>
        <taxon>Pseudomonadota</taxon>
        <taxon>Gammaproteobacteria</taxon>
        <taxon>Oceanospirillales</taxon>
        <taxon>Saccharospirillaceae</taxon>
        <taxon>Gynuella</taxon>
    </lineage>
</organism>
<evidence type="ECO:0000256" key="1">
    <source>
        <dbReference type="ARBA" id="ARBA00022516"/>
    </source>
</evidence>
<keyword evidence="5 7" id="KW-0443">Lipid metabolism</keyword>
<dbReference type="AlphaFoldDB" id="A0A0C5VMX6"/>
<dbReference type="SUPFAM" id="SSF51161">
    <property type="entry name" value="Trimeric LpxA-like enzymes"/>
    <property type="match status" value="1"/>
</dbReference>
<gene>
    <name evidence="7" type="primary">lpxD</name>
    <name evidence="9" type="ORF">YC6258_02645</name>
</gene>
<sequence>MSLTLQRIAEMVSGTVEGDPTYEVVEIRPLNSALESSLSFLSDSKYVQHLSDCKAGALLISADLAAQFAGNRIVVDNPYLAYAKVSKLFDPEPAPEVGIHPTAVVHPSVRLGVDVTVGAHAVIEAGTVLGDRVRIGANTVVGANVIIGADTCLYPNVTIYYGVEIGERCIFHSGCVIGSHGFGFANDKGVWNKITQVGNVVIKDDVEVGTNSTIDRGAIGSTVVGNGVKIDNLVQLGHNVEIGDHTAFASQVGVSGSTKIGSHCMIGGQTGFAGHLQIADGCVFTGQSMVTKSIPVSGMYSSGVPVQPSKEWRKWVARVRNLMDLQNKVKKLEKQMAGNSSD</sequence>
<dbReference type="InterPro" id="IPR020573">
    <property type="entry name" value="UDP_GlcNAc_AcTrfase_non-rep"/>
</dbReference>
<dbReference type="Pfam" id="PF04613">
    <property type="entry name" value="LpxD"/>
    <property type="match status" value="1"/>
</dbReference>
<evidence type="ECO:0000256" key="4">
    <source>
        <dbReference type="ARBA" id="ARBA00022737"/>
    </source>
</evidence>
<evidence type="ECO:0000256" key="5">
    <source>
        <dbReference type="ARBA" id="ARBA00023098"/>
    </source>
</evidence>
<dbReference type="PANTHER" id="PTHR43378">
    <property type="entry name" value="UDP-3-O-ACYLGLUCOSAMINE N-ACYLTRANSFERASE"/>
    <property type="match status" value="1"/>
</dbReference>
<dbReference type="HAMAP" id="MF_00523">
    <property type="entry name" value="LpxD"/>
    <property type="match status" value="1"/>
</dbReference>
<name>A0A0C5VMX6_9GAMM</name>
<comment type="pathway">
    <text evidence="7">Bacterial outer membrane biogenesis; LPS lipid A biosynthesis.</text>
</comment>
<dbReference type="GO" id="GO:0103118">
    <property type="term" value="F:UDP-3-O-[(3R)-3-hydroxyacyl]-glucosamine N-acyltransferase activity"/>
    <property type="evidence" value="ECO:0007669"/>
    <property type="project" value="UniProtKB-EC"/>
</dbReference>
<evidence type="ECO:0000256" key="3">
    <source>
        <dbReference type="ARBA" id="ARBA00022679"/>
    </source>
</evidence>
<dbReference type="Proteomes" id="UP000032266">
    <property type="component" value="Chromosome"/>
</dbReference>
<comment type="subunit">
    <text evidence="7">Homotrimer.</text>
</comment>
<dbReference type="InterPro" id="IPR011004">
    <property type="entry name" value="Trimer_LpxA-like_sf"/>
</dbReference>
<evidence type="ECO:0000256" key="6">
    <source>
        <dbReference type="ARBA" id="ARBA00023315"/>
    </source>
</evidence>
<reference evidence="9 10" key="1">
    <citation type="submission" date="2014-01" db="EMBL/GenBank/DDBJ databases">
        <title>Full genme sequencing of cellulolytic bacterium Gynuella sunshinyii YC6258T gen. nov., sp. nov.</title>
        <authorList>
            <person name="Khan H."/>
            <person name="Chung E.J."/>
            <person name="Chung Y.R."/>
        </authorList>
    </citation>
    <scope>NUCLEOTIDE SEQUENCE [LARGE SCALE GENOMIC DNA]</scope>
    <source>
        <strain evidence="9 10">YC6258</strain>
    </source>
</reference>
<keyword evidence="6 7" id="KW-0012">Acyltransferase</keyword>
<dbReference type="Gene3D" id="1.20.5.170">
    <property type="match status" value="1"/>
</dbReference>
<evidence type="ECO:0000256" key="7">
    <source>
        <dbReference type="HAMAP-Rule" id="MF_00523"/>
    </source>
</evidence>
<dbReference type="Pfam" id="PF00132">
    <property type="entry name" value="Hexapep"/>
    <property type="match status" value="2"/>
</dbReference>
<dbReference type="GO" id="GO:0016020">
    <property type="term" value="C:membrane"/>
    <property type="evidence" value="ECO:0007669"/>
    <property type="project" value="GOC"/>
</dbReference>
<dbReference type="RefSeq" id="WP_044617172.1">
    <property type="nucleotide sequence ID" value="NZ_CP007142.1"/>
</dbReference>
<dbReference type="HOGENOM" id="CLU_049865_0_1_6"/>
<evidence type="ECO:0000313" key="10">
    <source>
        <dbReference type="Proteomes" id="UP000032266"/>
    </source>
</evidence>
<protein>
    <recommendedName>
        <fullName evidence="7">UDP-3-O-acylglucosamine N-acyltransferase</fullName>
        <ecNumber evidence="7">2.3.1.191</ecNumber>
    </recommendedName>
</protein>
<comment type="function">
    <text evidence="7">Catalyzes the N-acylation of UDP-3-O-acylglucosamine using 3-hydroxyacyl-ACP as the acyl donor. Is involved in the biosynthesis of lipid A, a phosphorylated glycolipid that anchors the lipopolysaccharide to the outer membrane of the cell.</text>
</comment>
<feature type="active site" description="Proton acceptor" evidence="7">
    <location>
        <position position="238"/>
    </location>
</feature>
<feature type="domain" description="UDP-3-O-[3-hydroxymyristoyl] glucosamine N-acyltransferase non-repeat region" evidence="8">
    <location>
        <begin position="23"/>
        <end position="88"/>
    </location>
</feature>
<keyword evidence="1 7" id="KW-0444">Lipid biosynthesis</keyword>
<keyword evidence="4 7" id="KW-0677">Repeat</keyword>
<evidence type="ECO:0000313" key="9">
    <source>
        <dbReference type="EMBL" id="AJQ94683.1"/>
    </source>
</evidence>
<dbReference type="InterPro" id="IPR007691">
    <property type="entry name" value="LpxD"/>
</dbReference>
<proteinExistence type="inferred from homology"/>
<dbReference type="KEGG" id="gsn:YC6258_02645"/>
<dbReference type="EMBL" id="CP007142">
    <property type="protein sequence ID" value="AJQ94683.1"/>
    <property type="molecule type" value="Genomic_DNA"/>
</dbReference>
<dbReference type="OrthoDB" id="9784739at2"/>
<evidence type="ECO:0000259" key="8">
    <source>
        <dbReference type="Pfam" id="PF04613"/>
    </source>
</evidence>
<dbReference type="Gene3D" id="2.160.10.10">
    <property type="entry name" value="Hexapeptide repeat proteins"/>
    <property type="match status" value="1"/>
</dbReference>
<keyword evidence="3 7" id="KW-0808">Transferase</keyword>